<evidence type="ECO:0000256" key="9">
    <source>
        <dbReference type="SAM" id="MobiDB-lite"/>
    </source>
</evidence>
<evidence type="ECO:0000256" key="3">
    <source>
        <dbReference type="ARBA" id="ARBA00009366"/>
    </source>
</evidence>
<feature type="compositionally biased region" description="Low complexity" evidence="9">
    <location>
        <begin position="153"/>
        <end position="167"/>
    </location>
</feature>
<evidence type="ECO:0000256" key="1">
    <source>
        <dbReference type="ARBA" id="ARBA00002584"/>
    </source>
</evidence>
<dbReference type="PANTHER" id="PTHR12297:SF3">
    <property type="entry name" value="HIG1 DOMAIN FAMILY MEMBER 1A"/>
    <property type="match status" value="1"/>
</dbReference>
<evidence type="ECO:0000256" key="6">
    <source>
        <dbReference type="ARBA" id="ARBA00022989"/>
    </source>
</evidence>
<protein>
    <recommendedName>
        <fullName evidence="11">HIG1 domain-containing protein</fullName>
    </recommendedName>
</protein>
<dbReference type="Pfam" id="PF04588">
    <property type="entry name" value="HIG_1_N"/>
    <property type="match status" value="1"/>
</dbReference>
<keyword evidence="8 10" id="KW-0472">Membrane</keyword>
<evidence type="ECO:0000256" key="7">
    <source>
        <dbReference type="ARBA" id="ARBA00023128"/>
    </source>
</evidence>
<comment type="function">
    <text evidence="1">Cytochrome c oxidase subunit which plays a role in assembly of respiratory supercomplexes.</text>
</comment>
<feature type="region of interest" description="Disordered" evidence="9">
    <location>
        <begin position="128"/>
        <end position="216"/>
    </location>
</feature>
<dbReference type="STRING" id="363999.A0A439CZ74"/>
<sequence>MADRPLPSSFDENAEYQENGFQKITRKLREEPLIPLGTALTCLALYNAWRAMRRGDHDGVQRMFRARIGAQAFTIVAMVAGGAYYGADREKRRELIKLEAQQRAEERNQKWLHELEVRDEEDKKLHAAMKRKRERLDQKRAEEQGSEQEPKVATASATTTTTAADSAQPGGKADSSAQGARGGSSVLGALWDAGGRFGTKQGPGEQTKTDTEEQKK</sequence>
<dbReference type="Gene3D" id="6.10.140.1320">
    <property type="match status" value="1"/>
</dbReference>
<feature type="compositionally biased region" description="Basic and acidic residues" evidence="9">
    <location>
        <begin position="207"/>
        <end position="216"/>
    </location>
</feature>
<accession>A0A439CZ74</accession>
<name>A0A439CZ74_9PEZI</name>
<gene>
    <name evidence="12" type="ORF">EKO27_g7687</name>
</gene>
<keyword evidence="5 10" id="KW-0812">Transmembrane</keyword>
<comment type="similarity">
    <text evidence="3">Belongs to the RCF1 family.</text>
</comment>
<proteinExistence type="inferred from homology"/>
<evidence type="ECO:0000256" key="2">
    <source>
        <dbReference type="ARBA" id="ARBA00004325"/>
    </source>
</evidence>
<feature type="transmembrane region" description="Helical" evidence="10">
    <location>
        <begin position="69"/>
        <end position="87"/>
    </location>
</feature>
<evidence type="ECO:0000256" key="8">
    <source>
        <dbReference type="ARBA" id="ARBA00023136"/>
    </source>
</evidence>
<evidence type="ECO:0000313" key="13">
    <source>
        <dbReference type="Proteomes" id="UP000286045"/>
    </source>
</evidence>
<evidence type="ECO:0000313" key="12">
    <source>
        <dbReference type="EMBL" id="RWA07416.1"/>
    </source>
</evidence>
<comment type="subcellular location">
    <subcellularLocation>
        <location evidence="2">Mitochondrion membrane</location>
    </subcellularLocation>
</comment>
<dbReference type="EMBL" id="RYZI01000260">
    <property type="protein sequence ID" value="RWA07416.1"/>
    <property type="molecule type" value="Genomic_DNA"/>
</dbReference>
<dbReference type="InterPro" id="IPR050355">
    <property type="entry name" value="RCF1"/>
</dbReference>
<evidence type="ECO:0000256" key="4">
    <source>
        <dbReference type="ARBA" id="ARBA00011565"/>
    </source>
</evidence>
<keyword evidence="6 10" id="KW-1133">Transmembrane helix</keyword>
<dbReference type="PROSITE" id="PS51503">
    <property type="entry name" value="HIG1"/>
    <property type="match status" value="1"/>
</dbReference>
<dbReference type="InterPro" id="IPR007667">
    <property type="entry name" value="Hypoxia_induced_domain"/>
</dbReference>
<dbReference type="PANTHER" id="PTHR12297">
    <property type="entry name" value="HYPOXIA-INDUCBILE GENE 1 HIG1 -RELATED"/>
    <property type="match status" value="1"/>
</dbReference>
<comment type="caution">
    <text evidence="12">The sequence shown here is derived from an EMBL/GenBank/DDBJ whole genome shotgun (WGS) entry which is preliminary data.</text>
</comment>
<dbReference type="GO" id="GO:0097250">
    <property type="term" value="P:mitochondrial respirasome assembly"/>
    <property type="evidence" value="ECO:0007669"/>
    <property type="project" value="TreeGrafter"/>
</dbReference>
<dbReference type="AlphaFoldDB" id="A0A439CZ74"/>
<comment type="subunit">
    <text evidence="4">Associates with the respiratory chain complex III/complex IV supercomplex.</text>
</comment>
<feature type="domain" description="HIG1" evidence="11">
    <location>
        <begin position="5"/>
        <end position="96"/>
    </location>
</feature>
<organism evidence="12 13">
    <name type="scientific">Xylaria grammica</name>
    <dbReference type="NCBI Taxonomy" id="363999"/>
    <lineage>
        <taxon>Eukaryota</taxon>
        <taxon>Fungi</taxon>
        <taxon>Dikarya</taxon>
        <taxon>Ascomycota</taxon>
        <taxon>Pezizomycotina</taxon>
        <taxon>Sordariomycetes</taxon>
        <taxon>Xylariomycetidae</taxon>
        <taxon>Xylariales</taxon>
        <taxon>Xylariaceae</taxon>
        <taxon>Xylaria</taxon>
    </lineage>
</organism>
<dbReference type="GO" id="GO:0031966">
    <property type="term" value="C:mitochondrial membrane"/>
    <property type="evidence" value="ECO:0007669"/>
    <property type="project" value="UniProtKB-SubCell"/>
</dbReference>
<feature type="compositionally biased region" description="Basic and acidic residues" evidence="9">
    <location>
        <begin position="134"/>
        <end position="143"/>
    </location>
</feature>
<dbReference type="Proteomes" id="UP000286045">
    <property type="component" value="Unassembled WGS sequence"/>
</dbReference>
<evidence type="ECO:0000256" key="10">
    <source>
        <dbReference type="SAM" id="Phobius"/>
    </source>
</evidence>
<keyword evidence="13" id="KW-1185">Reference proteome</keyword>
<keyword evidence="7" id="KW-0496">Mitochondrion</keyword>
<evidence type="ECO:0000256" key="5">
    <source>
        <dbReference type="ARBA" id="ARBA00022692"/>
    </source>
</evidence>
<evidence type="ECO:0000259" key="11">
    <source>
        <dbReference type="PROSITE" id="PS51503"/>
    </source>
</evidence>
<reference evidence="12 13" key="1">
    <citation type="submission" date="2018-12" db="EMBL/GenBank/DDBJ databases">
        <title>Draft genome sequence of Xylaria grammica IHI A82.</title>
        <authorList>
            <person name="Buettner E."/>
            <person name="Kellner H."/>
        </authorList>
    </citation>
    <scope>NUCLEOTIDE SEQUENCE [LARGE SCALE GENOMIC DNA]</scope>
    <source>
        <strain evidence="12 13">IHI A82</strain>
    </source>
</reference>